<keyword evidence="2" id="KW-0812">Transmembrane</keyword>
<evidence type="ECO:0000256" key="1">
    <source>
        <dbReference type="SAM" id="MobiDB-lite"/>
    </source>
</evidence>
<feature type="transmembrane region" description="Helical" evidence="2">
    <location>
        <begin position="72"/>
        <end position="97"/>
    </location>
</feature>
<name>A0A811BS73_9VIRU</name>
<reference evidence="3" key="1">
    <citation type="submission" date="2021-04" db="EMBL/GenBank/DDBJ databases">
        <title>Draft Genome Sequence of Pandoravirus japonicus, Isolated from the Sabaishi River of Niigata, Japan.</title>
        <authorList>
            <person name="Hosokawa N."/>
            <person name="Takahashi H."/>
            <person name="Aoki K."/>
            <person name="Takemura M."/>
        </authorList>
    </citation>
    <scope>NUCLEOTIDE SEQUENCE</scope>
</reference>
<sequence length="169" mass="18973">MSRDLLCARCVCACIKTQRGFGAPRVVSSRARARQGPRPRGEPGEEKKDQENKSVLPERSDWRSLFGPDARIFFFVFFCMGLFFGLVGAFLSSAASIEGKEDKKLDRLFFGRHRRRWAKKKKKEWDASIVLWGPGLRAISRVGAIALLQKRTGSPFAHGAFTLPTPTIT</sequence>
<evidence type="ECO:0000256" key="2">
    <source>
        <dbReference type="SAM" id="Phobius"/>
    </source>
</evidence>
<proteinExistence type="predicted"/>
<evidence type="ECO:0000313" key="4">
    <source>
        <dbReference type="Proteomes" id="UP001253637"/>
    </source>
</evidence>
<accession>A0A811BS73</accession>
<evidence type="ECO:0008006" key="5">
    <source>
        <dbReference type="Google" id="ProtNLM"/>
    </source>
</evidence>
<organism evidence="3 4">
    <name type="scientific">Pandoravirus japonicus</name>
    <dbReference type="NCBI Taxonomy" id="2823154"/>
    <lineage>
        <taxon>Viruses</taxon>
        <taxon>Pandoravirus</taxon>
    </lineage>
</organism>
<feature type="region of interest" description="Disordered" evidence="1">
    <location>
        <begin position="26"/>
        <end position="55"/>
    </location>
</feature>
<keyword evidence="2" id="KW-0472">Membrane</keyword>
<protein>
    <recommendedName>
        <fullName evidence="5">Transmembrane protein</fullName>
    </recommendedName>
</protein>
<evidence type="ECO:0000313" key="3">
    <source>
        <dbReference type="EMBL" id="BCU03211.1"/>
    </source>
</evidence>
<dbReference type="EMBL" id="LC625835">
    <property type="protein sequence ID" value="BCU03211.1"/>
    <property type="molecule type" value="Genomic_DNA"/>
</dbReference>
<dbReference type="Proteomes" id="UP001253637">
    <property type="component" value="Segment"/>
</dbReference>
<feature type="compositionally biased region" description="Basic and acidic residues" evidence="1">
    <location>
        <begin position="39"/>
        <end position="55"/>
    </location>
</feature>
<keyword evidence="2" id="KW-1133">Transmembrane helix</keyword>